<gene>
    <name evidence="6" type="ORF">FUSO3_07095</name>
</gene>
<dbReference type="AlphaFoldDB" id="A0AB73BVJ4"/>
<evidence type="ECO:0000313" key="7">
    <source>
        <dbReference type="Proteomes" id="UP000027473"/>
    </source>
</evidence>
<evidence type="ECO:0000256" key="4">
    <source>
        <dbReference type="SAM" id="MobiDB-lite"/>
    </source>
</evidence>
<dbReference type="EMBL" id="JAAC01000112">
    <property type="protein sequence ID" value="KDE62771.1"/>
    <property type="molecule type" value="Genomic_DNA"/>
</dbReference>
<evidence type="ECO:0000256" key="3">
    <source>
        <dbReference type="ARBA" id="ARBA00023136"/>
    </source>
</evidence>
<evidence type="ECO:0000256" key="5">
    <source>
        <dbReference type="SAM" id="Phobius"/>
    </source>
</evidence>
<feature type="transmembrane region" description="Helical" evidence="5">
    <location>
        <begin position="241"/>
        <end position="258"/>
    </location>
</feature>
<organism evidence="6 7">
    <name type="scientific">Fusobacterium necrophorum BL</name>
    <dbReference type="NCBI Taxonomy" id="1441732"/>
    <lineage>
        <taxon>Bacteria</taxon>
        <taxon>Fusobacteriati</taxon>
        <taxon>Fusobacteriota</taxon>
        <taxon>Fusobacteriia</taxon>
        <taxon>Fusobacteriales</taxon>
        <taxon>Fusobacteriaceae</taxon>
        <taxon>Fusobacterium</taxon>
    </lineage>
</organism>
<dbReference type="GO" id="GO:0030255">
    <property type="term" value="P:protein secretion by the type IV secretion system"/>
    <property type="evidence" value="ECO:0007669"/>
    <property type="project" value="InterPro"/>
</dbReference>
<dbReference type="Proteomes" id="UP000027473">
    <property type="component" value="Unassembled WGS sequence"/>
</dbReference>
<feature type="transmembrane region" description="Helical" evidence="5">
    <location>
        <begin position="142"/>
        <end position="163"/>
    </location>
</feature>
<name>A0AB73BVJ4_9FUSO</name>
<dbReference type="Pfam" id="PF04610">
    <property type="entry name" value="TrbL"/>
    <property type="match status" value="1"/>
</dbReference>
<feature type="transmembrane region" description="Helical" evidence="5">
    <location>
        <begin position="169"/>
        <end position="187"/>
    </location>
</feature>
<dbReference type="RefSeq" id="WP_035900642.1">
    <property type="nucleotide sequence ID" value="NZ_JAAC01000112.1"/>
</dbReference>
<dbReference type="InterPro" id="IPR007688">
    <property type="entry name" value="Conjugal_tfr_TrbL/VirB6"/>
</dbReference>
<evidence type="ECO:0000313" key="6">
    <source>
        <dbReference type="EMBL" id="KDE62771.1"/>
    </source>
</evidence>
<feature type="transmembrane region" description="Helical" evidence="5">
    <location>
        <begin position="26"/>
        <end position="48"/>
    </location>
</feature>
<keyword evidence="3 5" id="KW-0472">Membrane</keyword>
<feature type="transmembrane region" description="Helical" evidence="5">
    <location>
        <begin position="55"/>
        <end position="72"/>
    </location>
</feature>
<proteinExistence type="predicted"/>
<feature type="transmembrane region" description="Helical" evidence="5">
    <location>
        <begin position="194"/>
        <end position="215"/>
    </location>
</feature>
<feature type="compositionally biased region" description="Polar residues" evidence="4">
    <location>
        <begin position="295"/>
        <end position="307"/>
    </location>
</feature>
<evidence type="ECO:0000256" key="1">
    <source>
        <dbReference type="ARBA" id="ARBA00022692"/>
    </source>
</evidence>
<keyword evidence="1 5" id="KW-0812">Transmembrane</keyword>
<evidence type="ECO:0008006" key="8">
    <source>
        <dbReference type="Google" id="ProtNLM"/>
    </source>
</evidence>
<accession>A0AB73BVJ4</accession>
<evidence type="ECO:0000256" key="2">
    <source>
        <dbReference type="ARBA" id="ARBA00022989"/>
    </source>
</evidence>
<protein>
    <recommendedName>
        <fullName evidence="8">Conjugal transfer protein TrbL</fullName>
    </recommendedName>
</protein>
<feature type="region of interest" description="Disordered" evidence="4">
    <location>
        <begin position="295"/>
        <end position="316"/>
    </location>
</feature>
<reference evidence="6 7" key="1">
    <citation type="submission" date="2014-01" db="EMBL/GenBank/DDBJ databases">
        <title>Comparative genomics of Fusobacterium necrophorum wild isolates.</title>
        <authorList>
            <person name="Kittichotirat W."/>
            <person name="Bumgarner R.E."/>
            <person name="Lawrence P."/>
        </authorList>
    </citation>
    <scope>NUCLEOTIDE SEQUENCE [LARGE SCALE GENOMIC DNA]</scope>
    <source>
        <strain evidence="6 7">BL</strain>
    </source>
</reference>
<feature type="transmembrane region" description="Helical" evidence="5">
    <location>
        <begin position="113"/>
        <end position="135"/>
    </location>
</feature>
<keyword evidence="2 5" id="KW-1133">Transmembrane helix</keyword>
<sequence>MFDIAGIVIEVIQKDSYTMITNFKPYVLSLLYTLCMLDLILNVSFGLLEAKENPFVKLAFSVFKYAFIGYIVNNYKEVLVTIIGGGIQLGNIALGKGSNTYFSTDLFQFLYKFIHFASGVFLIVGGIATGVDIAFIESLPMASVLLLGALLTFLFWSLVSLVIQIGKVFLVSAFAYPLIVFTVFSKTKDIGMKALSAVISSGIYIYVVTTLLNMANNIYKRLSTYYSSDTNFSFTSISESFSNMIMSMVVSFIVLLLLKNADAISSMLSSGVIGALNQGGKGIMGFMQDVRNTSTVGQGKNPFQKNPKNPFGKLGK</sequence>
<comment type="caution">
    <text evidence="6">The sequence shown here is derived from an EMBL/GenBank/DDBJ whole genome shotgun (WGS) entry which is preliminary data.</text>
</comment>